<name>A0A0L0FC01_9EUKA</name>
<dbReference type="EMBL" id="KQ244546">
    <property type="protein sequence ID" value="KNC74297.1"/>
    <property type="molecule type" value="Genomic_DNA"/>
</dbReference>
<reference evidence="2 3" key="1">
    <citation type="submission" date="2011-02" db="EMBL/GenBank/DDBJ databases">
        <title>The Genome Sequence of Sphaeroforma arctica JP610.</title>
        <authorList>
            <consortium name="The Broad Institute Genome Sequencing Platform"/>
            <person name="Russ C."/>
            <person name="Cuomo C."/>
            <person name="Young S.K."/>
            <person name="Zeng Q."/>
            <person name="Gargeya S."/>
            <person name="Alvarado L."/>
            <person name="Berlin A."/>
            <person name="Chapman S.B."/>
            <person name="Chen Z."/>
            <person name="Freedman E."/>
            <person name="Gellesch M."/>
            <person name="Goldberg J."/>
            <person name="Griggs A."/>
            <person name="Gujja S."/>
            <person name="Heilman E."/>
            <person name="Heiman D."/>
            <person name="Howarth C."/>
            <person name="Mehta T."/>
            <person name="Neiman D."/>
            <person name="Pearson M."/>
            <person name="Roberts A."/>
            <person name="Saif S."/>
            <person name="Shea T."/>
            <person name="Shenoy N."/>
            <person name="Sisk P."/>
            <person name="Stolte C."/>
            <person name="Sykes S."/>
            <person name="White J."/>
            <person name="Yandava C."/>
            <person name="Burger G."/>
            <person name="Gray M.W."/>
            <person name="Holland P.W.H."/>
            <person name="King N."/>
            <person name="Lang F.B.F."/>
            <person name="Roger A.J."/>
            <person name="Ruiz-Trillo I."/>
            <person name="Haas B."/>
            <person name="Nusbaum C."/>
            <person name="Birren B."/>
        </authorList>
    </citation>
    <scope>NUCLEOTIDE SEQUENCE [LARGE SCALE GENOMIC DNA]</scope>
    <source>
        <strain evidence="2 3">JP610</strain>
    </source>
</reference>
<dbReference type="eggNOG" id="ENOG502S5DJ">
    <property type="taxonomic scope" value="Eukaryota"/>
</dbReference>
<gene>
    <name evidence="2" type="ORF">SARC_13153</name>
</gene>
<dbReference type="Proteomes" id="UP000054560">
    <property type="component" value="Unassembled WGS sequence"/>
</dbReference>
<dbReference type="RefSeq" id="XP_014148199.1">
    <property type="nucleotide sequence ID" value="XM_014292724.1"/>
</dbReference>
<protein>
    <recommendedName>
        <fullName evidence="4">RRM domain-containing protein</fullName>
    </recommendedName>
</protein>
<feature type="compositionally biased region" description="Basic and acidic residues" evidence="1">
    <location>
        <begin position="47"/>
        <end position="61"/>
    </location>
</feature>
<evidence type="ECO:0008006" key="4">
    <source>
        <dbReference type="Google" id="ProtNLM"/>
    </source>
</evidence>
<evidence type="ECO:0000256" key="1">
    <source>
        <dbReference type="SAM" id="MobiDB-lite"/>
    </source>
</evidence>
<dbReference type="Gene3D" id="3.60.130.30">
    <property type="match status" value="1"/>
</dbReference>
<keyword evidence="3" id="KW-1185">Reference proteome</keyword>
<dbReference type="AlphaFoldDB" id="A0A0L0FC01"/>
<feature type="region of interest" description="Disordered" evidence="1">
    <location>
        <begin position="146"/>
        <end position="205"/>
    </location>
</feature>
<evidence type="ECO:0000313" key="3">
    <source>
        <dbReference type="Proteomes" id="UP000054560"/>
    </source>
</evidence>
<evidence type="ECO:0000313" key="2">
    <source>
        <dbReference type="EMBL" id="KNC74297.1"/>
    </source>
</evidence>
<accession>A0A0L0FC01</accession>
<feature type="region of interest" description="Disordered" evidence="1">
    <location>
        <begin position="41"/>
        <end position="61"/>
    </location>
</feature>
<dbReference type="GeneID" id="25913657"/>
<dbReference type="OrthoDB" id="415691at2759"/>
<proteinExistence type="predicted"/>
<organism evidence="2 3">
    <name type="scientific">Sphaeroforma arctica JP610</name>
    <dbReference type="NCBI Taxonomy" id="667725"/>
    <lineage>
        <taxon>Eukaryota</taxon>
        <taxon>Ichthyosporea</taxon>
        <taxon>Ichthyophonida</taxon>
        <taxon>Sphaeroforma</taxon>
    </lineage>
</organism>
<sequence length="433" mass="48225">MGYVFIAFRSAADRDAAIEFFDGREICEGFIGKAKKAVYRKSKGKANKKEPTRKDDGEKIESTNTEVNTWYGLPQMSLWGAWEGVSRWWWGDWKGENGTSRSLQTGGNGNGNGTNICRNGAGCGLMKGNTEPNTCECEQDRAQHENLRKQHREKGRRDAQDALTDSISDQDDENKFGTRSGSTDANAKGVSGSGNSTTDILGSDPPLLSQLRPLDDLQLIERIRVLGLGAPERYATTRMLMEQLAEYYTEHPRTEVHVQGKSVPAHLLQGCLTSLDSMAWPPKRERRKVKADHYVVINMTKHYKDEYTPRVREACKALMDEMAPEYAFTHIAVTKNFVGSPHKDVLDTSFQFAISLGSFTDGGQLCVENTAGKCEGGTELFVVDTHNKLAKCDGRFIHWVRSYGGGDRYSLIFFTNSVQMSTPKTCAVFPNES</sequence>